<protein>
    <submittedName>
        <fullName evidence="2">Uncharacterized protein</fullName>
    </submittedName>
</protein>
<evidence type="ECO:0000313" key="2">
    <source>
        <dbReference type="EMBL" id="AZA98978.1"/>
    </source>
</evidence>
<name>A0ABN5S814_9FLAO</name>
<dbReference type="Proteomes" id="UP000279541">
    <property type="component" value="Chromosome"/>
</dbReference>
<keyword evidence="1" id="KW-0812">Transmembrane</keyword>
<gene>
    <name evidence="2" type="ORF">EG359_04880</name>
</gene>
<accession>A0ABN5S814</accession>
<keyword evidence="1" id="KW-0472">Membrane</keyword>
<keyword evidence="1" id="KW-1133">Transmembrane helix</keyword>
<proteinExistence type="predicted"/>
<reference evidence="2 3" key="1">
    <citation type="submission" date="2018-11" db="EMBL/GenBank/DDBJ databases">
        <title>Proposal to divide the Flavobacteriaceae and reorganize its genera based on Amino Acid Identity values calculated from whole genome sequences.</title>
        <authorList>
            <person name="Nicholson A.C."/>
            <person name="Gulvik C.A."/>
            <person name="Whitney A.M."/>
            <person name="Humrighouse B.W."/>
            <person name="Bell M."/>
            <person name="Holmes B."/>
            <person name="Steigerwalt A.G."/>
            <person name="Villarma A."/>
            <person name="Sheth M."/>
            <person name="Batra D."/>
            <person name="Pryor J."/>
            <person name="Bernardet J.-F."/>
            <person name="Hugo C."/>
            <person name="Kampfer P."/>
            <person name="Newman J."/>
            <person name="McQuiston J.R."/>
        </authorList>
    </citation>
    <scope>NUCLEOTIDE SEQUENCE [LARGE SCALE GENOMIC DNA]</scope>
    <source>
        <strain evidence="2 3">DSM 16927</strain>
    </source>
</reference>
<keyword evidence="3" id="KW-1185">Reference proteome</keyword>
<sequence>MYGLPPPPPFPPKSPFPPPMSCPGLPRPPFPPHPSYIFNFTGLVTIIITSPTSIGLLLFREIVLES</sequence>
<feature type="transmembrane region" description="Helical" evidence="1">
    <location>
        <begin position="36"/>
        <end position="59"/>
    </location>
</feature>
<evidence type="ECO:0000313" key="3">
    <source>
        <dbReference type="Proteomes" id="UP000279541"/>
    </source>
</evidence>
<organism evidence="2 3">
    <name type="scientific">Chryseobacterium joostei</name>
    <dbReference type="NCBI Taxonomy" id="112234"/>
    <lineage>
        <taxon>Bacteria</taxon>
        <taxon>Pseudomonadati</taxon>
        <taxon>Bacteroidota</taxon>
        <taxon>Flavobacteriia</taxon>
        <taxon>Flavobacteriales</taxon>
        <taxon>Weeksellaceae</taxon>
        <taxon>Chryseobacterium group</taxon>
        <taxon>Chryseobacterium</taxon>
    </lineage>
</organism>
<evidence type="ECO:0000256" key="1">
    <source>
        <dbReference type="SAM" id="Phobius"/>
    </source>
</evidence>
<dbReference type="EMBL" id="CP033926">
    <property type="protein sequence ID" value="AZA98978.1"/>
    <property type="molecule type" value="Genomic_DNA"/>
</dbReference>